<dbReference type="OrthoDB" id="9783641at2"/>
<keyword evidence="4" id="KW-0472">Membrane</keyword>
<dbReference type="SUPFAM" id="SSF48452">
    <property type="entry name" value="TPR-like"/>
    <property type="match status" value="1"/>
</dbReference>
<evidence type="ECO:0000256" key="5">
    <source>
        <dbReference type="ARBA" id="ARBA00023237"/>
    </source>
</evidence>
<comment type="caution">
    <text evidence="8">The sequence shown here is derived from an EMBL/GenBank/DDBJ whole genome shotgun (WGS) entry which is preliminary data.</text>
</comment>
<dbReference type="Gene3D" id="1.25.40.10">
    <property type="entry name" value="Tetratricopeptide repeat domain"/>
    <property type="match status" value="1"/>
</dbReference>
<protein>
    <recommendedName>
        <fullName evidence="10">Carbohydrate-binding protein SusD</fullName>
    </recommendedName>
</protein>
<dbReference type="EMBL" id="LVXG01000016">
    <property type="protein sequence ID" value="OQP48951.1"/>
    <property type="molecule type" value="Genomic_DNA"/>
</dbReference>
<keyword evidence="9" id="KW-1185">Reference proteome</keyword>
<dbReference type="AlphaFoldDB" id="A0A1V9ES93"/>
<gene>
    <name evidence="8" type="ORF">A4H97_29135</name>
</gene>
<evidence type="ECO:0000259" key="7">
    <source>
        <dbReference type="Pfam" id="PF14322"/>
    </source>
</evidence>
<accession>A0A1V9ES93</accession>
<evidence type="ECO:0000259" key="6">
    <source>
        <dbReference type="Pfam" id="PF07980"/>
    </source>
</evidence>
<evidence type="ECO:0000256" key="1">
    <source>
        <dbReference type="ARBA" id="ARBA00004442"/>
    </source>
</evidence>
<dbReference type="Pfam" id="PF07980">
    <property type="entry name" value="SusD_RagB"/>
    <property type="match status" value="1"/>
</dbReference>
<feature type="domain" description="RagB/SusD" evidence="6">
    <location>
        <begin position="272"/>
        <end position="534"/>
    </location>
</feature>
<dbReference type="STRING" id="354355.SAMN05660816_04324"/>
<evidence type="ECO:0000256" key="4">
    <source>
        <dbReference type="ARBA" id="ARBA00023136"/>
    </source>
</evidence>
<sequence>MKRINKIGLFILLLVVTGSMSCHKLTIETPGYLNTDNFPQTEAQIYSVAAPVYINFRKEIPVSYWFLQSLSTDESILPVHGSNWLDGGQYLQLHFHTWNRDNNMNNQAWNWILTTISYCNNILQDVLPAAPDSIPVKKQIAAEVRGMRAMSFFIMMDLWGNIPMPTTYGGTDLPVTTSRKDVFNFIEKEVKEILPDLSSTTGAATYGRPTKYAAFALLAKMYLNAQVYTGTDRYNDAVAMCDSVITSNKFDLEADYLNMFKINNGPTTGGAKEFVFAVPFDNKVQTAQFFSRYYMHRSAEVQKKYSLPTKASGPVSTTAPYYAYFNDAGDQRNNIWLTGIQKYYNGSDIIIKTTKKGYDESYTGADGGDPYDFHLNLTPDVKIKSLETFDVGNDELAWAMGYRCIKYYPDSTSTTRNQSNDVPFFRYSDILLMKAEAILRGATATLGATPLTLVNSVRTKRGAAAFTSVDLEGLFGERCREFAWEAWHRNDMIRFGKFEDKWMYKTDADVRKRIFPIPSSAILLNPKLAQNDGYN</sequence>
<dbReference type="InterPro" id="IPR033985">
    <property type="entry name" value="SusD-like_N"/>
</dbReference>
<dbReference type="Pfam" id="PF14322">
    <property type="entry name" value="SusD-like_3"/>
    <property type="match status" value="1"/>
</dbReference>
<evidence type="ECO:0000256" key="3">
    <source>
        <dbReference type="ARBA" id="ARBA00022729"/>
    </source>
</evidence>
<evidence type="ECO:0000256" key="2">
    <source>
        <dbReference type="ARBA" id="ARBA00006275"/>
    </source>
</evidence>
<feature type="domain" description="SusD-like N-terminal" evidence="7">
    <location>
        <begin position="88"/>
        <end position="223"/>
    </location>
</feature>
<evidence type="ECO:0008006" key="10">
    <source>
        <dbReference type="Google" id="ProtNLM"/>
    </source>
</evidence>
<dbReference type="Proteomes" id="UP000192610">
    <property type="component" value="Unassembled WGS sequence"/>
</dbReference>
<reference evidence="9" key="1">
    <citation type="submission" date="2016-04" db="EMBL/GenBank/DDBJ databases">
        <authorList>
            <person name="Chen L."/>
            <person name="Zhuang W."/>
            <person name="Wang G."/>
        </authorList>
    </citation>
    <scope>NUCLEOTIDE SEQUENCE [LARGE SCALE GENOMIC DNA]</scope>
    <source>
        <strain evidence="9">17621</strain>
    </source>
</reference>
<comment type="similarity">
    <text evidence="2">Belongs to the SusD family.</text>
</comment>
<name>A0A1V9ES93_9BACT</name>
<proteinExistence type="inferred from homology"/>
<dbReference type="PROSITE" id="PS51257">
    <property type="entry name" value="PROKAR_LIPOPROTEIN"/>
    <property type="match status" value="1"/>
</dbReference>
<comment type="subcellular location">
    <subcellularLocation>
        <location evidence="1">Cell outer membrane</location>
    </subcellularLocation>
</comment>
<keyword evidence="3" id="KW-0732">Signal</keyword>
<evidence type="ECO:0000313" key="9">
    <source>
        <dbReference type="Proteomes" id="UP000192610"/>
    </source>
</evidence>
<dbReference type="Gene3D" id="1.10.3780.10">
    <property type="entry name" value="SusD-like"/>
    <property type="match status" value="1"/>
</dbReference>
<dbReference type="InterPro" id="IPR011990">
    <property type="entry name" value="TPR-like_helical_dom_sf"/>
</dbReference>
<dbReference type="RefSeq" id="WP_081200441.1">
    <property type="nucleotide sequence ID" value="NZ_FOCZ01000008.1"/>
</dbReference>
<dbReference type="Gene3D" id="1.25.40.390">
    <property type="match status" value="1"/>
</dbReference>
<keyword evidence="5" id="KW-0998">Cell outer membrane</keyword>
<organism evidence="8 9">
    <name type="scientific">Niastella yeongjuensis</name>
    <dbReference type="NCBI Taxonomy" id="354355"/>
    <lineage>
        <taxon>Bacteria</taxon>
        <taxon>Pseudomonadati</taxon>
        <taxon>Bacteroidota</taxon>
        <taxon>Chitinophagia</taxon>
        <taxon>Chitinophagales</taxon>
        <taxon>Chitinophagaceae</taxon>
        <taxon>Niastella</taxon>
    </lineage>
</organism>
<dbReference type="GO" id="GO:0009279">
    <property type="term" value="C:cell outer membrane"/>
    <property type="evidence" value="ECO:0007669"/>
    <property type="project" value="UniProtKB-SubCell"/>
</dbReference>
<dbReference type="InterPro" id="IPR012944">
    <property type="entry name" value="SusD_RagB_dom"/>
</dbReference>
<evidence type="ECO:0000313" key="8">
    <source>
        <dbReference type="EMBL" id="OQP48951.1"/>
    </source>
</evidence>